<name>A0A930FRE8_9FIRM</name>
<dbReference type="Proteomes" id="UP000757890">
    <property type="component" value="Unassembled WGS sequence"/>
</dbReference>
<feature type="transmembrane region" description="Helical" evidence="6">
    <location>
        <begin position="213"/>
        <end position="236"/>
    </location>
</feature>
<dbReference type="PIRSF" id="PIRSF035875">
    <property type="entry name" value="RNase_BN"/>
    <property type="match status" value="1"/>
</dbReference>
<feature type="transmembrane region" description="Helical" evidence="6">
    <location>
        <begin position="92"/>
        <end position="115"/>
    </location>
</feature>
<feature type="transmembrane region" description="Helical" evidence="6">
    <location>
        <begin position="248"/>
        <end position="275"/>
    </location>
</feature>
<dbReference type="GO" id="GO:0005886">
    <property type="term" value="C:plasma membrane"/>
    <property type="evidence" value="ECO:0007669"/>
    <property type="project" value="UniProtKB-SubCell"/>
</dbReference>
<keyword evidence="4 6" id="KW-1133">Transmembrane helix</keyword>
<comment type="caution">
    <text evidence="7">The sequence shown here is derived from an EMBL/GenBank/DDBJ whole genome shotgun (WGS) entry which is preliminary data.</text>
</comment>
<evidence type="ECO:0000256" key="2">
    <source>
        <dbReference type="ARBA" id="ARBA00022475"/>
    </source>
</evidence>
<evidence type="ECO:0000256" key="1">
    <source>
        <dbReference type="ARBA" id="ARBA00004651"/>
    </source>
</evidence>
<protein>
    <submittedName>
        <fullName evidence="7">YihY/virulence factor BrkB family protein</fullName>
    </submittedName>
</protein>
<reference evidence="7" key="1">
    <citation type="submission" date="2020-04" db="EMBL/GenBank/DDBJ databases">
        <title>Deep metagenomics examines the oral microbiome during advanced dental caries in children, revealing novel taxa and co-occurrences with host molecules.</title>
        <authorList>
            <person name="Baker J.L."/>
            <person name="Morton J.T."/>
            <person name="Dinis M."/>
            <person name="Alvarez R."/>
            <person name="Tran N.C."/>
            <person name="Knight R."/>
            <person name="Edlund A."/>
        </authorList>
    </citation>
    <scope>NUCLEOTIDE SEQUENCE</scope>
    <source>
        <strain evidence="7">JCVI_32_bin.14</strain>
    </source>
</reference>
<dbReference type="PANTHER" id="PTHR30213:SF0">
    <property type="entry name" value="UPF0761 MEMBRANE PROTEIN YIHY"/>
    <property type="match status" value="1"/>
</dbReference>
<evidence type="ECO:0000256" key="5">
    <source>
        <dbReference type="ARBA" id="ARBA00023136"/>
    </source>
</evidence>
<feature type="transmembrane region" description="Helical" evidence="6">
    <location>
        <begin position="136"/>
        <end position="164"/>
    </location>
</feature>
<dbReference type="NCBIfam" id="TIGR00765">
    <property type="entry name" value="yihY_not_rbn"/>
    <property type="match status" value="1"/>
</dbReference>
<dbReference type="Pfam" id="PF03631">
    <property type="entry name" value="Virul_fac_BrkB"/>
    <property type="match status" value="1"/>
</dbReference>
<accession>A0A930FRE8</accession>
<keyword evidence="3 6" id="KW-0812">Transmembrane</keyword>
<evidence type="ECO:0000256" key="6">
    <source>
        <dbReference type="SAM" id="Phobius"/>
    </source>
</evidence>
<comment type="subcellular location">
    <subcellularLocation>
        <location evidence="1">Cell membrane</location>
        <topology evidence="1">Multi-pass membrane protein</topology>
    </subcellularLocation>
</comment>
<keyword evidence="2" id="KW-1003">Cell membrane</keyword>
<organism evidence="7 8">
    <name type="scientific">Dialister invisus</name>
    <dbReference type="NCBI Taxonomy" id="218538"/>
    <lineage>
        <taxon>Bacteria</taxon>
        <taxon>Bacillati</taxon>
        <taxon>Bacillota</taxon>
        <taxon>Negativicutes</taxon>
        <taxon>Veillonellales</taxon>
        <taxon>Veillonellaceae</taxon>
        <taxon>Dialister</taxon>
    </lineage>
</organism>
<sequence length="283" mass="32034">MEPKNSDPAAVYFIKCLIKRYIDDDVGSFASEASYCFILGLIPFMIFLVNCILFFAAPQLDTILDLLQYLPAQFAASMEENIARIIAGRSTIWLFAGLGGAVWTASQGTAVLVRGMDKIFFQDRNIQSWFKVSLKACFFTVFLVFAMILSLTLIVFANAVVFLVQDYIMELPPVFWQVWRPSRYAIPFVVMSLSLSAFYRYAPNRYITKWIRIIPASFLVAAALLFLTAGYGYYILHISGMGVTYGSLIGLIFLFLWIHLAVQIILAGGAVIMAWEDMRHRRL</sequence>
<evidence type="ECO:0000256" key="4">
    <source>
        <dbReference type="ARBA" id="ARBA00022989"/>
    </source>
</evidence>
<feature type="transmembrane region" description="Helical" evidence="6">
    <location>
        <begin position="35"/>
        <end position="57"/>
    </location>
</feature>
<proteinExistence type="predicted"/>
<gene>
    <name evidence="7" type="ORF">HXL70_05485</name>
</gene>
<feature type="transmembrane region" description="Helical" evidence="6">
    <location>
        <begin position="184"/>
        <end position="201"/>
    </location>
</feature>
<dbReference type="AlphaFoldDB" id="A0A930FRE8"/>
<keyword evidence="5 6" id="KW-0472">Membrane</keyword>
<dbReference type="PANTHER" id="PTHR30213">
    <property type="entry name" value="INNER MEMBRANE PROTEIN YHJD"/>
    <property type="match status" value="1"/>
</dbReference>
<dbReference type="EMBL" id="JABZMK010000027">
    <property type="protein sequence ID" value="MBF1129483.1"/>
    <property type="molecule type" value="Genomic_DNA"/>
</dbReference>
<dbReference type="InterPro" id="IPR017039">
    <property type="entry name" value="Virul_fac_BrkB"/>
</dbReference>
<evidence type="ECO:0000313" key="7">
    <source>
        <dbReference type="EMBL" id="MBF1129483.1"/>
    </source>
</evidence>
<evidence type="ECO:0000256" key="3">
    <source>
        <dbReference type="ARBA" id="ARBA00022692"/>
    </source>
</evidence>
<evidence type="ECO:0000313" key="8">
    <source>
        <dbReference type="Proteomes" id="UP000757890"/>
    </source>
</evidence>